<keyword evidence="2" id="KW-1185">Reference proteome</keyword>
<evidence type="ECO:0000313" key="1">
    <source>
        <dbReference type="EMBL" id="KAK7582171.1"/>
    </source>
</evidence>
<name>A0AAN9TBB7_9HEMI</name>
<dbReference type="Proteomes" id="UP001367676">
    <property type="component" value="Unassembled WGS sequence"/>
</dbReference>
<protein>
    <submittedName>
        <fullName evidence="1">Uncharacterized protein</fullName>
    </submittedName>
</protein>
<dbReference type="EMBL" id="JBBCAQ010000033">
    <property type="protein sequence ID" value="KAK7582171.1"/>
    <property type="molecule type" value="Genomic_DNA"/>
</dbReference>
<gene>
    <name evidence="1" type="ORF">V9T40_013616</name>
</gene>
<dbReference type="AlphaFoldDB" id="A0AAN9TBB7"/>
<organism evidence="1 2">
    <name type="scientific">Parthenolecanium corni</name>
    <dbReference type="NCBI Taxonomy" id="536013"/>
    <lineage>
        <taxon>Eukaryota</taxon>
        <taxon>Metazoa</taxon>
        <taxon>Ecdysozoa</taxon>
        <taxon>Arthropoda</taxon>
        <taxon>Hexapoda</taxon>
        <taxon>Insecta</taxon>
        <taxon>Pterygota</taxon>
        <taxon>Neoptera</taxon>
        <taxon>Paraneoptera</taxon>
        <taxon>Hemiptera</taxon>
        <taxon>Sternorrhyncha</taxon>
        <taxon>Coccoidea</taxon>
        <taxon>Coccidae</taxon>
        <taxon>Parthenolecanium</taxon>
    </lineage>
</organism>
<proteinExistence type="predicted"/>
<accession>A0AAN9TBB7</accession>
<reference evidence="1 2" key="1">
    <citation type="submission" date="2024-03" db="EMBL/GenBank/DDBJ databases">
        <title>Adaptation during the transition from Ophiocordyceps entomopathogen to insect associate is accompanied by gene loss and intensified selection.</title>
        <authorList>
            <person name="Ward C.M."/>
            <person name="Onetto C.A."/>
            <person name="Borneman A.R."/>
        </authorList>
    </citation>
    <scope>NUCLEOTIDE SEQUENCE [LARGE SCALE GENOMIC DNA]</scope>
    <source>
        <strain evidence="1">AWRI1</strain>
        <tissue evidence="1">Single Adult Female</tissue>
    </source>
</reference>
<sequence length="82" mass="8954">MNFSFRFFTRKYRGKISTTAVMNPSTPTNWEPVPSSMIMKKNKIAHADDQGICVIAFGYAMNTNPGPDSATCAIGTPCSFAI</sequence>
<evidence type="ECO:0000313" key="2">
    <source>
        <dbReference type="Proteomes" id="UP001367676"/>
    </source>
</evidence>
<comment type="caution">
    <text evidence="1">The sequence shown here is derived from an EMBL/GenBank/DDBJ whole genome shotgun (WGS) entry which is preliminary data.</text>
</comment>